<dbReference type="AlphaFoldDB" id="A0A0T6BQR7"/>
<accession>A0A0T6BQR7</accession>
<dbReference type="OrthoDB" id="2888754at2"/>
<reference evidence="2 4" key="3">
    <citation type="submission" date="2023-03" db="EMBL/GenBank/DDBJ databases">
        <title>Agriculturally important microbes genome sequencing.</title>
        <authorList>
            <person name="Dunlap C."/>
        </authorList>
    </citation>
    <scope>NUCLEOTIDE SEQUENCE [LARGE SCALE GENOMIC DNA]</scope>
    <source>
        <strain evidence="2 4">CBP-3203</strain>
    </source>
</reference>
<comment type="caution">
    <text evidence="1">The sequence shown here is derived from an EMBL/GenBank/DDBJ whole genome shotgun (WGS) entry which is preliminary data.</text>
</comment>
<reference evidence="1 3" key="1">
    <citation type="journal article" date="2015" name="Int. J. Syst. Evol. Microbiol.">
        <title>Bacillus glycinifermentans sp. nov., isolated from fermented soybean paste.</title>
        <authorList>
            <person name="Kim S.J."/>
            <person name="Dunlap C.A."/>
            <person name="Kwon S.W."/>
            <person name="Rooney A.P."/>
        </authorList>
    </citation>
    <scope>NUCLEOTIDE SEQUENCE [LARGE SCALE GENOMIC DNA]</scope>
    <source>
        <strain evidence="1 3">GO-13</strain>
    </source>
</reference>
<dbReference type="RefSeq" id="WP_048356320.1">
    <property type="nucleotide sequence ID" value="NZ_JARRTL010000009.1"/>
</dbReference>
<keyword evidence="4" id="KW-1185">Reference proteome</keyword>
<proteinExistence type="predicted"/>
<evidence type="ECO:0000313" key="1">
    <source>
        <dbReference type="EMBL" id="KRT93986.1"/>
    </source>
</evidence>
<dbReference type="Proteomes" id="UP000036168">
    <property type="component" value="Unassembled WGS sequence"/>
</dbReference>
<name>A0A0T6BQR7_9BACI</name>
<protein>
    <submittedName>
        <fullName evidence="1">Uncharacterized protein</fullName>
    </submittedName>
</protein>
<evidence type="ECO:0000313" key="2">
    <source>
        <dbReference type="EMBL" id="MEC0485106.1"/>
    </source>
</evidence>
<organism evidence="1 3">
    <name type="scientific">Bacillus glycinifermentans</name>
    <dbReference type="NCBI Taxonomy" id="1664069"/>
    <lineage>
        <taxon>Bacteria</taxon>
        <taxon>Bacillati</taxon>
        <taxon>Bacillota</taxon>
        <taxon>Bacilli</taxon>
        <taxon>Bacillales</taxon>
        <taxon>Bacillaceae</taxon>
        <taxon>Bacillus</taxon>
    </lineage>
</organism>
<gene>
    <name evidence="1" type="ORF">AB447_216755</name>
    <name evidence="2" type="ORF">P8828_09660</name>
</gene>
<dbReference type="EMBL" id="JARRTL010000009">
    <property type="protein sequence ID" value="MEC0485106.1"/>
    <property type="molecule type" value="Genomic_DNA"/>
</dbReference>
<sequence length="117" mass="13794">MKPVISKELENAIHEKIIIDLCIHAMETKLTKAESNKEPELVEYYEGKLKKLFSIRKELNDYLKKENTKIQEVVVCDDMFVEYPYYIRTKEGGIKEGEARYWKAALKLHMKNKLEGL</sequence>
<reference evidence="1" key="2">
    <citation type="submission" date="2015-10" db="EMBL/GenBank/DDBJ databases">
        <authorList>
            <person name="Gilbert D.G."/>
        </authorList>
    </citation>
    <scope>NUCLEOTIDE SEQUENCE</scope>
    <source>
        <strain evidence="1">GO-13</strain>
    </source>
</reference>
<dbReference type="EMBL" id="LECW02000015">
    <property type="protein sequence ID" value="KRT93986.1"/>
    <property type="molecule type" value="Genomic_DNA"/>
</dbReference>
<dbReference type="Proteomes" id="UP001341297">
    <property type="component" value="Unassembled WGS sequence"/>
</dbReference>
<evidence type="ECO:0000313" key="4">
    <source>
        <dbReference type="Proteomes" id="UP001341297"/>
    </source>
</evidence>
<evidence type="ECO:0000313" key="3">
    <source>
        <dbReference type="Proteomes" id="UP000036168"/>
    </source>
</evidence>
<dbReference type="STRING" id="1664069.BGLY_1901"/>